<protein>
    <recommendedName>
        <fullName evidence="5">SH3 domain-containing protein</fullName>
    </recommendedName>
</protein>
<feature type="domain" description="SH3" evidence="5">
    <location>
        <begin position="403"/>
        <end position="465"/>
    </location>
</feature>
<dbReference type="EMBL" id="KQ257465">
    <property type="protein sequence ID" value="KNC97123.1"/>
    <property type="molecule type" value="Genomic_DNA"/>
</dbReference>
<sequence length="468" mass="50140">MHPYTTLALAVCGTLLLPTTPTVAQQLLPPWALGDSTTRCYTAPKNWTLPGEAIDVKGITVNLLNLPPTITAEQPLSPPPAIQVHLDPIFNTYPNNLALMTPMPNSTDFQTLCWNRLPLNGTTACPDKGSDETNCCIPHVQFHACRQDVDPACEPWAFRNMTGVRPADMVFTAARSRQGYPETNYEFSDWTLPNVETWIVLAHVKVLNIQCASGTIVKVKAAPSVPGTPLPTSASESSSSSFPTWGIAVSVVGGVALLAASFAGVYVFGRYRHKKSKDMTHVPVLSKDEPNFHDVISVPVGRSTSPLPLAIQQQQQRQQQAYLQHRLSQLQPQQQPLSPFGPTTSLLTTVPATTAHDFRDSIISMSNHMSLPQGTPVSTIVVPAVPAGMYPGPPASPAPGDGVAPGLYIAKVDYTPANPDELLVRVGQAVQIQGAGQDAGWAVGENLATKQHGCVPLVVLQPVSTVQL</sequence>
<keyword evidence="1 2" id="KW-0728">SH3 domain</keyword>
<keyword evidence="3" id="KW-1133">Transmembrane helix</keyword>
<keyword evidence="3" id="KW-0472">Membrane</keyword>
<evidence type="ECO:0000313" key="6">
    <source>
        <dbReference type="EMBL" id="KNC97123.1"/>
    </source>
</evidence>
<evidence type="ECO:0000259" key="5">
    <source>
        <dbReference type="PROSITE" id="PS50002"/>
    </source>
</evidence>
<feature type="chain" id="PRO_5007415331" description="SH3 domain-containing protein" evidence="4">
    <location>
        <begin position="25"/>
        <end position="468"/>
    </location>
</feature>
<keyword evidence="3" id="KW-0812">Transmembrane</keyword>
<dbReference type="AlphaFoldDB" id="A0A0L0H8Z6"/>
<evidence type="ECO:0000256" key="4">
    <source>
        <dbReference type="SAM" id="SignalP"/>
    </source>
</evidence>
<dbReference type="PROSITE" id="PS50002">
    <property type="entry name" value="SH3"/>
    <property type="match status" value="1"/>
</dbReference>
<organism evidence="6 7">
    <name type="scientific">Spizellomyces punctatus (strain DAOM BR117)</name>
    <dbReference type="NCBI Taxonomy" id="645134"/>
    <lineage>
        <taxon>Eukaryota</taxon>
        <taxon>Fungi</taxon>
        <taxon>Fungi incertae sedis</taxon>
        <taxon>Chytridiomycota</taxon>
        <taxon>Chytridiomycota incertae sedis</taxon>
        <taxon>Chytridiomycetes</taxon>
        <taxon>Spizellomycetales</taxon>
        <taxon>Spizellomycetaceae</taxon>
        <taxon>Spizellomyces</taxon>
    </lineage>
</organism>
<dbReference type="RefSeq" id="XP_016605162.1">
    <property type="nucleotide sequence ID" value="XM_016755679.1"/>
</dbReference>
<dbReference type="SUPFAM" id="SSF50044">
    <property type="entry name" value="SH3-domain"/>
    <property type="match status" value="1"/>
</dbReference>
<accession>A0A0L0H8Z6</accession>
<dbReference type="OrthoDB" id="2160500at2759"/>
<keyword evidence="7" id="KW-1185">Reference proteome</keyword>
<evidence type="ECO:0000313" key="7">
    <source>
        <dbReference type="Proteomes" id="UP000053201"/>
    </source>
</evidence>
<dbReference type="Proteomes" id="UP000053201">
    <property type="component" value="Unassembled WGS sequence"/>
</dbReference>
<dbReference type="VEuPathDB" id="FungiDB:SPPG_07515"/>
<keyword evidence="4" id="KW-0732">Signal</keyword>
<proteinExistence type="predicted"/>
<name>A0A0L0H8Z6_SPIPD</name>
<dbReference type="EMBL" id="KQ257465">
    <property type="protein sequence ID" value="KNC97122.1"/>
    <property type="molecule type" value="Genomic_DNA"/>
</dbReference>
<dbReference type="InterPro" id="IPR036028">
    <property type="entry name" value="SH3-like_dom_sf"/>
</dbReference>
<feature type="signal peptide" evidence="4">
    <location>
        <begin position="1"/>
        <end position="24"/>
    </location>
</feature>
<gene>
    <name evidence="6" type="ORF">SPPG_07515</name>
</gene>
<evidence type="ECO:0000256" key="2">
    <source>
        <dbReference type="PROSITE-ProRule" id="PRU00192"/>
    </source>
</evidence>
<dbReference type="InterPro" id="IPR001452">
    <property type="entry name" value="SH3_domain"/>
</dbReference>
<dbReference type="SMART" id="SM00326">
    <property type="entry name" value="SH3"/>
    <property type="match status" value="1"/>
</dbReference>
<evidence type="ECO:0000256" key="3">
    <source>
        <dbReference type="SAM" id="Phobius"/>
    </source>
</evidence>
<reference evidence="6 7" key="1">
    <citation type="submission" date="2009-08" db="EMBL/GenBank/DDBJ databases">
        <title>The Genome Sequence of Spizellomyces punctatus strain DAOM BR117.</title>
        <authorList>
            <consortium name="The Broad Institute Genome Sequencing Platform"/>
            <person name="Russ C."/>
            <person name="Cuomo C."/>
            <person name="Shea T."/>
            <person name="Young S.K."/>
            <person name="Zeng Q."/>
            <person name="Koehrsen M."/>
            <person name="Haas B."/>
            <person name="Borodovsky M."/>
            <person name="Guigo R."/>
            <person name="Alvarado L."/>
            <person name="Berlin A."/>
            <person name="Bochicchio J."/>
            <person name="Borenstein D."/>
            <person name="Chapman S."/>
            <person name="Chen Z."/>
            <person name="Engels R."/>
            <person name="Freedman E."/>
            <person name="Gellesch M."/>
            <person name="Goldberg J."/>
            <person name="Griggs A."/>
            <person name="Gujja S."/>
            <person name="Heiman D."/>
            <person name="Hepburn T."/>
            <person name="Howarth C."/>
            <person name="Jen D."/>
            <person name="Larson L."/>
            <person name="Lewis B."/>
            <person name="Mehta T."/>
            <person name="Park D."/>
            <person name="Pearson M."/>
            <person name="Roberts A."/>
            <person name="Saif S."/>
            <person name="Shenoy N."/>
            <person name="Sisk P."/>
            <person name="Stolte C."/>
            <person name="Sykes S."/>
            <person name="Thomson T."/>
            <person name="Walk T."/>
            <person name="White J."/>
            <person name="Yandava C."/>
            <person name="Burger G."/>
            <person name="Gray M.W."/>
            <person name="Holland P.W.H."/>
            <person name="King N."/>
            <person name="Lang F.B.F."/>
            <person name="Roger A.J."/>
            <person name="Ruiz-Trillo I."/>
            <person name="Lander E."/>
            <person name="Nusbaum C."/>
        </authorList>
    </citation>
    <scope>NUCLEOTIDE SEQUENCE [LARGE SCALE GENOMIC DNA]</scope>
    <source>
        <strain evidence="6 7">DAOM BR117</strain>
    </source>
</reference>
<dbReference type="RefSeq" id="XP_016605163.1">
    <property type="nucleotide sequence ID" value="XM_016755680.1"/>
</dbReference>
<evidence type="ECO:0000256" key="1">
    <source>
        <dbReference type="ARBA" id="ARBA00022443"/>
    </source>
</evidence>
<dbReference type="Pfam" id="PF00018">
    <property type="entry name" value="SH3_1"/>
    <property type="match status" value="1"/>
</dbReference>
<dbReference type="CDD" id="cd12087">
    <property type="entry name" value="TM_EGFR-like"/>
    <property type="match status" value="1"/>
</dbReference>
<dbReference type="GeneID" id="27690725"/>
<dbReference type="Gene3D" id="2.30.30.40">
    <property type="entry name" value="SH3 Domains"/>
    <property type="match status" value="1"/>
</dbReference>
<feature type="transmembrane region" description="Helical" evidence="3">
    <location>
        <begin position="245"/>
        <end position="269"/>
    </location>
</feature>